<organism evidence="2 3">
    <name type="scientific">Albugo candida</name>
    <dbReference type="NCBI Taxonomy" id="65357"/>
    <lineage>
        <taxon>Eukaryota</taxon>
        <taxon>Sar</taxon>
        <taxon>Stramenopiles</taxon>
        <taxon>Oomycota</taxon>
        <taxon>Peronosporomycetes</taxon>
        <taxon>Albuginales</taxon>
        <taxon>Albuginaceae</taxon>
        <taxon>Albugo</taxon>
    </lineage>
</organism>
<feature type="domain" description="Peptidase M16C associated" evidence="1">
    <location>
        <begin position="496"/>
        <end position="762"/>
    </location>
</feature>
<dbReference type="InterPro" id="IPR055130">
    <property type="entry name" value="PreP_C"/>
</dbReference>
<dbReference type="Proteomes" id="UP000053237">
    <property type="component" value="Unassembled WGS sequence"/>
</dbReference>
<dbReference type="InParanoid" id="A0A024GJF8"/>
<dbReference type="Pfam" id="PF22516">
    <property type="entry name" value="PreP_C"/>
    <property type="match status" value="1"/>
</dbReference>
<dbReference type="FunFam" id="3.30.830.10:FF:000013">
    <property type="entry name" value="Mitochondrial presequence protease"/>
    <property type="match status" value="1"/>
</dbReference>
<dbReference type="InterPro" id="IPR013578">
    <property type="entry name" value="Peptidase_M16C_assoc"/>
</dbReference>
<dbReference type="InterPro" id="IPR007863">
    <property type="entry name" value="Peptidase_M16_C"/>
</dbReference>
<evidence type="ECO:0000313" key="3">
    <source>
        <dbReference type="Proteomes" id="UP000053237"/>
    </source>
</evidence>
<reference evidence="2 3" key="1">
    <citation type="submission" date="2012-05" db="EMBL/GenBank/DDBJ databases">
        <title>Recombination and specialization in a pathogen metapopulation.</title>
        <authorList>
            <person name="Gardiner A."/>
            <person name="Kemen E."/>
            <person name="Schultz-Larsen T."/>
            <person name="MacLean D."/>
            <person name="Van Oosterhout C."/>
            <person name="Jones J.D.G."/>
        </authorList>
    </citation>
    <scope>NUCLEOTIDE SEQUENCE [LARGE SCALE GENOMIC DNA]</scope>
    <source>
        <strain evidence="2 3">Ac Nc2</strain>
    </source>
</reference>
<dbReference type="PANTHER" id="PTHR43016">
    <property type="entry name" value="PRESEQUENCE PROTEASE"/>
    <property type="match status" value="1"/>
</dbReference>
<dbReference type="InterPro" id="IPR011765">
    <property type="entry name" value="Pept_M16_N"/>
</dbReference>
<sequence length="1033" mass="116841">MRRGDRCRDHFRIHSTYHNFRLDRIVRIPEFKIDALELTHTKTCSKYIHIDANDPNNVFSVLFRTPPQSSNGVPHILEHTVLCGSQKFPVRDPFFNMLKRSLNTYMNAMTACDHTMYPFATTNEKDWQHLLAVYLDAVFFPVLNPLDFMQEGHHLQRKSKMALERKGVVLNEMKGVFSDAAQVFSTKAQELSFSDTTYGNVSGGDPKYIPDLTYEELKAFHTKHYHPSNACFYSYGDLPLTQHLAYLDEEILNKFTFQPESASVDVKEPKYAIFQDTKSPLHVIQGPISNTAQTQAESIAAEEATFVDDKANTKFCITKLLDFDSTDLFQGFLMRIASYLLTEGTAAPMYKALIETGLAHDFTSNTGVDTSTYYPSFTIGVEGFVGSEDMAMRLEEAIYQAYQSVMDEGFDPDRVKGLLHQMELGQKHLVGNFGLNLLHSFSSVWCHRGQDLLGCFQFDLMLKRLEEKMKTNPRFLESQVGRFLQSSKTKESKVLMLPSEQYLKNQKAFDAEQLEKLQNTMTECELEQIDRKSKELQEYQQRPQSIDCLPTLTIDDIPREMIKADKDNFTERKLSGASATHSVCLQHVHVPTTHEITYLRFYFDTTSVFSPAERLKYHALLPTFTSVLGALGTSNKSYDTLPTHIQNCSGGISFTPVAYPSLFDAEQHSQQGILVGTYCLPNKLNQNLDLLHQILSDTQFTQSENLAQLRIILQMSALNSSRAISSSGNALAGISSRLGLVDAAFYHELYRGLTQIQFLQHAANCSDEELQRIAKEFEWMAQRIFTTSSLKICTVTEDQLQLNVEKAIQAQLVSKLPSIFSSTSSASWSASFLDTEADAFALQSRKYYGFPMSVNFVVQSFPSVSFSHPDHVPLIVLAQILSSCFIHQHVRERGGAYGSNVTQHEGAFTMSSYFDPNTWSTLETYAAAREWMRMGKFNEQDLQEALLSIFASIDAPTTPANKGRVAFLRGITQAMRQKRREQYLSVSLSELRQIAERYFQPIGEESRSPTVIIGSDAAITEFKDKGFKIGSLI</sequence>
<dbReference type="SMART" id="SM01264">
    <property type="entry name" value="M16C_associated"/>
    <property type="match status" value="1"/>
</dbReference>
<dbReference type="EMBL" id="CAIX01000127">
    <property type="protein sequence ID" value="CCI46444.1"/>
    <property type="molecule type" value="Genomic_DNA"/>
</dbReference>
<dbReference type="Pfam" id="PF05193">
    <property type="entry name" value="Peptidase_M16_C"/>
    <property type="match status" value="1"/>
</dbReference>
<dbReference type="GO" id="GO:0004222">
    <property type="term" value="F:metalloendopeptidase activity"/>
    <property type="evidence" value="ECO:0007669"/>
    <property type="project" value="TreeGrafter"/>
</dbReference>
<name>A0A024GJF8_9STRA</name>
<dbReference type="InterPro" id="IPR011249">
    <property type="entry name" value="Metalloenz_LuxS/M16"/>
</dbReference>
<protein>
    <recommendedName>
        <fullName evidence="1">Peptidase M16C associated domain-containing protein</fullName>
    </recommendedName>
</protein>
<evidence type="ECO:0000259" key="1">
    <source>
        <dbReference type="SMART" id="SM01264"/>
    </source>
</evidence>
<dbReference type="STRING" id="65357.A0A024GJF8"/>
<dbReference type="GO" id="GO:0046872">
    <property type="term" value="F:metal ion binding"/>
    <property type="evidence" value="ECO:0007669"/>
    <property type="project" value="InterPro"/>
</dbReference>
<dbReference type="AlphaFoldDB" id="A0A024GJF8"/>
<dbReference type="PANTHER" id="PTHR43016:SF13">
    <property type="entry name" value="PRESEQUENCE PROTEASE, MITOCHONDRIAL"/>
    <property type="match status" value="1"/>
</dbReference>
<dbReference type="FunFam" id="3.30.830.10:FF:000011">
    <property type="entry name" value="Presequence protease, mitochondrial"/>
    <property type="match status" value="1"/>
</dbReference>
<evidence type="ECO:0000313" key="2">
    <source>
        <dbReference type="EMBL" id="CCI46444.1"/>
    </source>
</evidence>
<dbReference type="Pfam" id="PF08367">
    <property type="entry name" value="M16C_assoc"/>
    <property type="match status" value="1"/>
</dbReference>
<dbReference type="GO" id="GO:0016485">
    <property type="term" value="P:protein processing"/>
    <property type="evidence" value="ECO:0007669"/>
    <property type="project" value="TreeGrafter"/>
</dbReference>
<accession>A0A024GJF8</accession>
<dbReference type="Pfam" id="PF00675">
    <property type="entry name" value="Peptidase_M16"/>
    <property type="match status" value="1"/>
</dbReference>
<proteinExistence type="predicted"/>
<gene>
    <name evidence="2" type="ORF">BN9_073730</name>
</gene>
<dbReference type="FunCoup" id="A0A024GJF8">
    <property type="interactions" value="368"/>
</dbReference>
<dbReference type="OrthoDB" id="10250783at2759"/>
<dbReference type="Gene3D" id="3.30.830.10">
    <property type="entry name" value="Metalloenzyme, LuxS/M16 peptidase-like"/>
    <property type="match status" value="4"/>
</dbReference>
<keyword evidence="3" id="KW-1185">Reference proteome</keyword>
<dbReference type="SUPFAM" id="SSF63411">
    <property type="entry name" value="LuxS/MPP-like metallohydrolase"/>
    <property type="match status" value="4"/>
</dbReference>
<comment type="caution">
    <text evidence="2">The sequence shown here is derived from an EMBL/GenBank/DDBJ whole genome shotgun (WGS) entry which is preliminary data.</text>
</comment>